<dbReference type="AlphaFoldDB" id="A0AAV2DIJ8"/>
<gene>
    <name evidence="2" type="ORF">LTRI10_LOCUS15692</name>
</gene>
<accession>A0AAV2DIJ8</accession>
<reference evidence="2 3" key="1">
    <citation type="submission" date="2024-04" db="EMBL/GenBank/DDBJ databases">
        <authorList>
            <person name="Fracassetti M."/>
        </authorList>
    </citation>
    <scope>NUCLEOTIDE SEQUENCE [LARGE SCALE GENOMIC DNA]</scope>
</reference>
<dbReference type="Proteomes" id="UP001497516">
    <property type="component" value="Chromosome 3"/>
</dbReference>
<proteinExistence type="predicted"/>
<name>A0AAV2DIJ8_9ROSI</name>
<evidence type="ECO:0000256" key="1">
    <source>
        <dbReference type="SAM" id="MobiDB-lite"/>
    </source>
</evidence>
<organism evidence="2 3">
    <name type="scientific">Linum trigynum</name>
    <dbReference type="NCBI Taxonomy" id="586398"/>
    <lineage>
        <taxon>Eukaryota</taxon>
        <taxon>Viridiplantae</taxon>
        <taxon>Streptophyta</taxon>
        <taxon>Embryophyta</taxon>
        <taxon>Tracheophyta</taxon>
        <taxon>Spermatophyta</taxon>
        <taxon>Magnoliopsida</taxon>
        <taxon>eudicotyledons</taxon>
        <taxon>Gunneridae</taxon>
        <taxon>Pentapetalae</taxon>
        <taxon>rosids</taxon>
        <taxon>fabids</taxon>
        <taxon>Malpighiales</taxon>
        <taxon>Linaceae</taxon>
        <taxon>Linum</taxon>
    </lineage>
</organism>
<evidence type="ECO:0000313" key="2">
    <source>
        <dbReference type="EMBL" id="CAL1373778.1"/>
    </source>
</evidence>
<sequence length="67" mass="7246">MDDDKDLGGSDGIDLFGFIANGDNIANDEDCVPLLVEYAEDDDDMRNAPGGNNRERRGLCASPSRAR</sequence>
<keyword evidence="3" id="KW-1185">Reference proteome</keyword>
<feature type="region of interest" description="Disordered" evidence="1">
    <location>
        <begin position="40"/>
        <end position="67"/>
    </location>
</feature>
<dbReference type="EMBL" id="OZ034816">
    <property type="protein sequence ID" value="CAL1373778.1"/>
    <property type="molecule type" value="Genomic_DNA"/>
</dbReference>
<evidence type="ECO:0000313" key="3">
    <source>
        <dbReference type="Proteomes" id="UP001497516"/>
    </source>
</evidence>
<protein>
    <submittedName>
        <fullName evidence="2">Uncharacterized protein</fullName>
    </submittedName>
</protein>